<organism evidence="1 2">
    <name type="scientific">Nocardioides simplex</name>
    <name type="common">Arthrobacter simplex</name>
    <dbReference type="NCBI Taxonomy" id="2045"/>
    <lineage>
        <taxon>Bacteria</taxon>
        <taxon>Bacillati</taxon>
        <taxon>Actinomycetota</taxon>
        <taxon>Actinomycetes</taxon>
        <taxon>Propionibacteriales</taxon>
        <taxon>Nocardioidaceae</taxon>
        <taxon>Pimelobacter</taxon>
    </lineage>
</organism>
<proteinExistence type="predicted"/>
<keyword evidence="2" id="KW-1185">Reference proteome</keyword>
<dbReference type="EC" id="5.3.3.1" evidence="1"/>
<dbReference type="InterPro" id="IPR037401">
    <property type="entry name" value="SnoaL-like"/>
</dbReference>
<gene>
    <name evidence="1" type="ORF">KR76_23530</name>
</gene>
<dbReference type="AlphaFoldDB" id="A0A0A1DNQ0"/>
<dbReference type="Pfam" id="PF12680">
    <property type="entry name" value="SnoaL_2"/>
    <property type="match status" value="1"/>
</dbReference>
<dbReference type="Proteomes" id="UP000030300">
    <property type="component" value="Chromosome"/>
</dbReference>
<dbReference type="InterPro" id="IPR032710">
    <property type="entry name" value="NTF2-like_dom_sf"/>
</dbReference>
<dbReference type="GO" id="GO:0004769">
    <property type="term" value="F:steroid Delta-isomerase activity"/>
    <property type="evidence" value="ECO:0007669"/>
    <property type="project" value="UniProtKB-EC"/>
</dbReference>
<keyword evidence="1" id="KW-0413">Isomerase</keyword>
<dbReference type="EMBL" id="CP009896">
    <property type="protein sequence ID" value="AIY19006.1"/>
    <property type="molecule type" value="Genomic_DNA"/>
</dbReference>
<dbReference type="GeneID" id="96611743"/>
<accession>A0A0A1DNQ0</accession>
<reference evidence="1 2" key="1">
    <citation type="journal article" date="2015" name="Genome Announc.">
        <title>Complete Genome Sequence of Steroid-Transforming Nocardioides simplex VKM Ac-2033D.</title>
        <authorList>
            <person name="Shtratnikova V.Y."/>
            <person name="Schelkunov M.I."/>
            <person name="Pekov Y.A."/>
            <person name="Fokina V.V."/>
            <person name="Logacheva M.D."/>
            <person name="Sokolov S.L."/>
            <person name="Bragin E.Y."/>
            <person name="Ashapkin V.V."/>
            <person name="Donova M.V."/>
        </authorList>
    </citation>
    <scope>NUCLEOTIDE SEQUENCE [LARGE SCALE GENOMIC DNA]</scope>
    <source>
        <strain evidence="1 2">VKM Ac-2033D</strain>
    </source>
</reference>
<dbReference type="Gene3D" id="3.10.450.50">
    <property type="match status" value="1"/>
</dbReference>
<dbReference type="STRING" id="2045.KR76_23530"/>
<dbReference type="HOGENOM" id="CLU_132549_3_0_11"/>
<protein>
    <submittedName>
        <fullName evidence="1">Steroid delta-isomerase</fullName>
        <ecNumber evidence="1">5.3.3.1</ecNumber>
    </submittedName>
</protein>
<dbReference type="OrthoDB" id="459617at2"/>
<name>A0A0A1DNQ0_NOCSI</name>
<dbReference type="SUPFAM" id="SSF54427">
    <property type="entry name" value="NTF2-like"/>
    <property type="match status" value="1"/>
</dbReference>
<dbReference type="KEGG" id="psim:KR76_23530"/>
<evidence type="ECO:0000313" key="2">
    <source>
        <dbReference type="Proteomes" id="UP000030300"/>
    </source>
</evidence>
<sequence>MGASRETILETIQNYVDLVATGSSADVVALYADGATLEDPVGSEVRTTREQIAEFYGTLDGLEQSGRLLFARVAGNEAAFAFELATKAGDETYTLAPIDVMTFDDDGRITSMRAFWAGEDMVVS</sequence>
<dbReference type="eggNOG" id="COG3631">
    <property type="taxonomic scope" value="Bacteria"/>
</dbReference>
<evidence type="ECO:0000313" key="1">
    <source>
        <dbReference type="EMBL" id="AIY19006.1"/>
    </source>
</evidence>
<dbReference type="RefSeq" id="WP_038681814.1">
    <property type="nucleotide sequence ID" value="NZ_BJMC01000015.1"/>
</dbReference>